<feature type="transmembrane region" description="Helical" evidence="6">
    <location>
        <begin position="215"/>
        <end position="238"/>
    </location>
</feature>
<keyword evidence="8" id="KW-1185">Reference proteome</keyword>
<sequence length="286" mass="30965">KLCVKRVILIGILLSYLPQHFRIISRGTSFGLSPYFVLLGTTSATSAFANIIVLPPSRTCIECCPSISGLACSAGLLGIAQITVQWVCFGIIMILFLVYFPKATPNTPNVDTDKEPPSYRSAVLVVLVCVVYTVALAIASTYIILAQPASLAWKWADALGITGTALASIQYFPQIYTTYKLKSLGSLSIPMMCVQTPGGYLWAASLAVRLGWEGWSAWILYVFISTLQGVVLGMGLYFKWKKRGQGGEDGETEDGDEQQQHGYEGQGDGEGRDTGNENTPLLRSDG</sequence>
<organism evidence="7 8">
    <name type="scientific">Cryphonectria parasitica (strain ATCC 38755 / EP155)</name>
    <dbReference type="NCBI Taxonomy" id="660469"/>
    <lineage>
        <taxon>Eukaryota</taxon>
        <taxon>Fungi</taxon>
        <taxon>Dikarya</taxon>
        <taxon>Ascomycota</taxon>
        <taxon>Pezizomycotina</taxon>
        <taxon>Sordariomycetes</taxon>
        <taxon>Sordariomycetidae</taxon>
        <taxon>Diaporthales</taxon>
        <taxon>Cryphonectriaceae</taxon>
        <taxon>Cryphonectria-Endothia species complex</taxon>
        <taxon>Cryphonectria</taxon>
    </lineage>
</organism>
<dbReference type="Proteomes" id="UP000803844">
    <property type="component" value="Unassembled WGS sequence"/>
</dbReference>
<feature type="transmembrane region" description="Helical" evidence="6">
    <location>
        <begin position="74"/>
        <end position="100"/>
    </location>
</feature>
<evidence type="ECO:0000256" key="6">
    <source>
        <dbReference type="SAM" id="Phobius"/>
    </source>
</evidence>
<protein>
    <recommendedName>
        <fullName evidence="9">PQ loop repeat protein</fullName>
    </recommendedName>
</protein>
<evidence type="ECO:0000256" key="2">
    <source>
        <dbReference type="ARBA" id="ARBA00022692"/>
    </source>
</evidence>
<feature type="region of interest" description="Disordered" evidence="5">
    <location>
        <begin position="244"/>
        <end position="286"/>
    </location>
</feature>
<dbReference type="InterPro" id="IPR006603">
    <property type="entry name" value="PQ-loop_rpt"/>
</dbReference>
<comment type="subcellular location">
    <subcellularLocation>
        <location evidence="1">Membrane</location>
        <topology evidence="1">Multi-pass membrane protein</topology>
    </subcellularLocation>
</comment>
<evidence type="ECO:0000256" key="1">
    <source>
        <dbReference type="ARBA" id="ARBA00004141"/>
    </source>
</evidence>
<dbReference type="Gene3D" id="1.20.1280.290">
    <property type="match status" value="1"/>
</dbReference>
<dbReference type="Pfam" id="PF04193">
    <property type="entry name" value="PQ-loop"/>
    <property type="match status" value="2"/>
</dbReference>
<evidence type="ECO:0000313" key="7">
    <source>
        <dbReference type="EMBL" id="KAF3767111.1"/>
    </source>
</evidence>
<dbReference type="AlphaFoldDB" id="A0A9P4Y5Z5"/>
<evidence type="ECO:0000256" key="4">
    <source>
        <dbReference type="ARBA" id="ARBA00023136"/>
    </source>
</evidence>
<reference evidence="7" key="1">
    <citation type="journal article" date="2020" name="Phytopathology">
        <title>Genome sequence of the chestnut blight fungus Cryphonectria parasitica EP155: A fundamental resource for an archetypical invasive plant pathogen.</title>
        <authorList>
            <person name="Crouch J.A."/>
            <person name="Dawe A."/>
            <person name="Aerts A."/>
            <person name="Barry K."/>
            <person name="Churchill A.C.L."/>
            <person name="Grimwood J."/>
            <person name="Hillman B."/>
            <person name="Milgroom M.G."/>
            <person name="Pangilinan J."/>
            <person name="Smith M."/>
            <person name="Salamov A."/>
            <person name="Schmutz J."/>
            <person name="Yadav J."/>
            <person name="Grigoriev I.V."/>
            <person name="Nuss D."/>
        </authorList>
    </citation>
    <scope>NUCLEOTIDE SEQUENCE</scope>
    <source>
        <strain evidence="7">EP155</strain>
    </source>
</reference>
<gene>
    <name evidence="7" type="ORF">M406DRAFT_254644</name>
</gene>
<evidence type="ECO:0000256" key="3">
    <source>
        <dbReference type="ARBA" id="ARBA00022989"/>
    </source>
</evidence>
<evidence type="ECO:0000313" key="8">
    <source>
        <dbReference type="Proteomes" id="UP000803844"/>
    </source>
</evidence>
<keyword evidence="4 6" id="KW-0472">Membrane</keyword>
<dbReference type="OrthoDB" id="19344at2759"/>
<accession>A0A9P4Y5Z5</accession>
<keyword evidence="3 6" id="KW-1133">Transmembrane helix</keyword>
<dbReference type="RefSeq" id="XP_040778072.1">
    <property type="nucleotide sequence ID" value="XM_040916975.1"/>
</dbReference>
<feature type="transmembrane region" description="Helical" evidence="6">
    <location>
        <begin position="6"/>
        <end position="23"/>
    </location>
</feature>
<feature type="compositionally biased region" description="Polar residues" evidence="5">
    <location>
        <begin position="276"/>
        <end position="286"/>
    </location>
</feature>
<dbReference type="PANTHER" id="PTHR16201">
    <property type="entry name" value="SEVEN TRANSMEMBRANE PROTEIN 1-RELATED"/>
    <property type="match status" value="1"/>
</dbReference>
<keyword evidence="2 6" id="KW-0812">Transmembrane</keyword>
<dbReference type="InterPro" id="IPR051415">
    <property type="entry name" value="LAAT-1"/>
</dbReference>
<dbReference type="GO" id="GO:0016020">
    <property type="term" value="C:membrane"/>
    <property type="evidence" value="ECO:0007669"/>
    <property type="project" value="UniProtKB-SubCell"/>
</dbReference>
<feature type="compositionally biased region" description="Acidic residues" evidence="5">
    <location>
        <begin position="248"/>
        <end position="257"/>
    </location>
</feature>
<evidence type="ECO:0000256" key="5">
    <source>
        <dbReference type="SAM" id="MobiDB-lite"/>
    </source>
</evidence>
<feature type="non-terminal residue" evidence="7">
    <location>
        <position position="1"/>
    </location>
</feature>
<evidence type="ECO:0008006" key="9">
    <source>
        <dbReference type="Google" id="ProtNLM"/>
    </source>
</evidence>
<dbReference type="PANTHER" id="PTHR16201:SF11">
    <property type="entry name" value="PQ-LOOP REPEAT-CONTAINING PROTEIN"/>
    <property type="match status" value="1"/>
</dbReference>
<dbReference type="GeneID" id="63834104"/>
<feature type="transmembrane region" description="Helical" evidence="6">
    <location>
        <begin position="151"/>
        <end position="172"/>
    </location>
</feature>
<dbReference type="EMBL" id="MU032346">
    <property type="protein sequence ID" value="KAF3767111.1"/>
    <property type="molecule type" value="Genomic_DNA"/>
</dbReference>
<name>A0A9P4Y5Z5_CRYP1</name>
<feature type="transmembrane region" description="Helical" evidence="6">
    <location>
        <begin position="184"/>
        <end position="203"/>
    </location>
</feature>
<dbReference type="SMART" id="SM00679">
    <property type="entry name" value="CTNS"/>
    <property type="match status" value="2"/>
</dbReference>
<feature type="transmembrane region" description="Helical" evidence="6">
    <location>
        <begin position="121"/>
        <end position="145"/>
    </location>
</feature>
<comment type="caution">
    <text evidence="7">The sequence shown here is derived from an EMBL/GenBank/DDBJ whole genome shotgun (WGS) entry which is preliminary data.</text>
</comment>
<proteinExistence type="predicted"/>